<feature type="transmembrane region" description="Helical" evidence="7">
    <location>
        <begin position="133"/>
        <end position="162"/>
    </location>
</feature>
<protein>
    <submittedName>
        <fullName evidence="11">Cytochrome c-type biogenesis protein</fullName>
    </submittedName>
</protein>
<feature type="domain" description="Cytochrome C biogenesis protein transmembrane" evidence="8">
    <location>
        <begin position="8"/>
        <end position="209"/>
    </location>
</feature>
<feature type="transmembrane region" description="Helical" evidence="7">
    <location>
        <begin position="12"/>
        <end position="36"/>
    </location>
</feature>
<keyword evidence="6 7" id="KW-0472">Membrane</keyword>
<evidence type="ECO:0000256" key="3">
    <source>
        <dbReference type="ARBA" id="ARBA00022692"/>
    </source>
</evidence>
<dbReference type="InterPro" id="IPR003834">
    <property type="entry name" value="Cyt_c_assmbl_TM_dom"/>
</dbReference>
<reference evidence="11" key="1">
    <citation type="submission" date="2019-02" db="EMBL/GenBank/DDBJ databases">
        <authorList>
            <person name="Gruber-Vodicka R. H."/>
            <person name="Seah K. B. B."/>
        </authorList>
    </citation>
    <scope>NUCLEOTIDE SEQUENCE</scope>
    <source>
        <strain evidence="9">BECK_BZ163</strain>
        <strain evidence="11">BECK_BZ164</strain>
        <strain evidence="10">BECK_BZ165</strain>
    </source>
</reference>
<keyword evidence="3 7" id="KW-0812">Transmembrane</keyword>
<evidence type="ECO:0000313" key="9">
    <source>
        <dbReference type="EMBL" id="VFJ76747.1"/>
    </source>
</evidence>
<evidence type="ECO:0000313" key="11">
    <source>
        <dbReference type="EMBL" id="VFK22472.1"/>
    </source>
</evidence>
<dbReference type="PANTHER" id="PTHR31272:SF4">
    <property type="entry name" value="CYTOCHROME C-TYPE BIOGENESIS PROTEIN HI_1454-RELATED"/>
    <property type="match status" value="1"/>
</dbReference>
<accession>A0A450WZJ2</accession>
<evidence type="ECO:0000256" key="5">
    <source>
        <dbReference type="ARBA" id="ARBA00022989"/>
    </source>
</evidence>
<dbReference type="EMBL" id="CAADEZ010000942">
    <property type="protein sequence ID" value="VFJ76747.1"/>
    <property type="molecule type" value="Genomic_DNA"/>
</dbReference>
<dbReference type="PANTHER" id="PTHR31272">
    <property type="entry name" value="CYTOCHROME C-TYPE BIOGENESIS PROTEIN HI_1454-RELATED"/>
    <property type="match status" value="1"/>
</dbReference>
<comment type="subcellular location">
    <subcellularLocation>
        <location evidence="1">Membrane</location>
        <topology evidence="1">Multi-pass membrane protein</topology>
    </subcellularLocation>
</comment>
<feature type="transmembrane region" description="Helical" evidence="7">
    <location>
        <begin position="211"/>
        <end position="238"/>
    </location>
</feature>
<evidence type="ECO:0000256" key="4">
    <source>
        <dbReference type="ARBA" id="ARBA00022748"/>
    </source>
</evidence>
<evidence type="ECO:0000313" key="10">
    <source>
        <dbReference type="EMBL" id="VFJ77441.1"/>
    </source>
</evidence>
<evidence type="ECO:0000256" key="7">
    <source>
        <dbReference type="SAM" id="Phobius"/>
    </source>
</evidence>
<sequence length="247" mass="25896">MTSFDVSLTGALIAGILSFVSPCVLPLVPAYLCYLGGASMEQLMDEEGADPALTRRVFIAALGFVAGFSSVFVTLGATATALGQLVSANMAILAKIAGVVIILFGLHFAGLFRLGFLQFEHRFRIERAPSGPIGAYVMGLAFGFGWTPCVGPVLATILMMAAGEDSVGGGIGLLGVYALGIGIPFLLAALAIRPFLALMARFRRHIRRVEVATGALLVIMGVLVFTGSLTQISTWLLANLPFLGEWG</sequence>
<organism evidence="11">
    <name type="scientific">Candidatus Kentrum sp. FM</name>
    <dbReference type="NCBI Taxonomy" id="2126340"/>
    <lineage>
        <taxon>Bacteria</taxon>
        <taxon>Pseudomonadati</taxon>
        <taxon>Pseudomonadota</taxon>
        <taxon>Gammaproteobacteria</taxon>
        <taxon>Candidatus Kentrum</taxon>
    </lineage>
</organism>
<dbReference type="AlphaFoldDB" id="A0A450WZJ2"/>
<comment type="similarity">
    <text evidence="2">Belongs to the DsbD family.</text>
</comment>
<evidence type="ECO:0000256" key="2">
    <source>
        <dbReference type="ARBA" id="ARBA00006143"/>
    </source>
</evidence>
<feature type="transmembrane region" description="Helical" evidence="7">
    <location>
        <begin position="57"/>
        <end position="86"/>
    </location>
</feature>
<keyword evidence="4" id="KW-0201">Cytochrome c-type biogenesis</keyword>
<dbReference type="GO" id="GO:0017004">
    <property type="term" value="P:cytochrome complex assembly"/>
    <property type="evidence" value="ECO:0007669"/>
    <property type="project" value="UniProtKB-KW"/>
</dbReference>
<evidence type="ECO:0000259" key="8">
    <source>
        <dbReference type="Pfam" id="PF02683"/>
    </source>
</evidence>
<evidence type="ECO:0000256" key="6">
    <source>
        <dbReference type="ARBA" id="ARBA00023136"/>
    </source>
</evidence>
<proteinExistence type="inferred from homology"/>
<keyword evidence="5 7" id="KW-1133">Transmembrane helix</keyword>
<dbReference type="GO" id="GO:0016020">
    <property type="term" value="C:membrane"/>
    <property type="evidence" value="ECO:0007669"/>
    <property type="project" value="UniProtKB-SubCell"/>
</dbReference>
<dbReference type="InterPro" id="IPR051790">
    <property type="entry name" value="Cytochrome_c-biogenesis_DsbD"/>
</dbReference>
<dbReference type="EMBL" id="CAADFL010000862">
    <property type="protein sequence ID" value="VFK22472.1"/>
    <property type="molecule type" value="Genomic_DNA"/>
</dbReference>
<evidence type="ECO:0000256" key="1">
    <source>
        <dbReference type="ARBA" id="ARBA00004141"/>
    </source>
</evidence>
<gene>
    <name evidence="9" type="ORF">BECKFM1743A_GA0114220_109421</name>
    <name evidence="11" type="ORF">BECKFM1743B_GA0114221_108621</name>
    <name evidence="10" type="ORF">BECKFM1743C_GA0114222_109831</name>
</gene>
<feature type="transmembrane region" description="Helical" evidence="7">
    <location>
        <begin position="92"/>
        <end position="112"/>
    </location>
</feature>
<feature type="transmembrane region" description="Helical" evidence="7">
    <location>
        <begin position="174"/>
        <end position="199"/>
    </location>
</feature>
<dbReference type="EMBL" id="CAADFA010000983">
    <property type="protein sequence ID" value="VFJ77441.1"/>
    <property type="molecule type" value="Genomic_DNA"/>
</dbReference>
<dbReference type="Pfam" id="PF02683">
    <property type="entry name" value="DsbD_TM"/>
    <property type="match status" value="1"/>
</dbReference>
<name>A0A450WZJ2_9GAMM</name>